<evidence type="ECO:0000256" key="6">
    <source>
        <dbReference type="ARBA" id="ARBA00023139"/>
    </source>
</evidence>
<dbReference type="GO" id="GO:0009847">
    <property type="term" value="P:spore germination"/>
    <property type="evidence" value="ECO:0007669"/>
    <property type="project" value="InterPro"/>
</dbReference>
<dbReference type="PANTHER" id="PTHR35789">
    <property type="entry name" value="SPORE GERMINATION PROTEIN B3"/>
    <property type="match status" value="1"/>
</dbReference>
<dbReference type="PROSITE" id="PS51257">
    <property type="entry name" value="PROKAR_LIPOPROTEIN"/>
    <property type="match status" value="1"/>
</dbReference>
<dbReference type="InterPro" id="IPR057336">
    <property type="entry name" value="GerAC_N"/>
</dbReference>
<keyword evidence="11" id="KW-1185">Reference proteome</keyword>
<feature type="domain" description="Spore germination GerAC-like C-terminal" evidence="8">
    <location>
        <begin position="198"/>
        <end position="369"/>
    </location>
</feature>
<keyword evidence="3" id="KW-0309">Germination</keyword>
<evidence type="ECO:0000313" key="11">
    <source>
        <dbReference type="Proteomes" id="UP000661691"/>
    </source>
</evidence>
<dbReference type="Pfam" id="PF25198">
    <property type="entry name" value="Spore_GerAC_N"/>
    <property type="match status" value="1"/>
</dbReference>
<evidence type="ECO:0000259" key="9">
    <source>
        <dbReference type="Pfam" id="PF25198"/>
    </source>
</evidence>
<dbReference type="InterPro" id="IPR046953">
    <property type="entry name" value="Spore_GerAC-like_C"/>
</dbReference>
<comment type="caution">
    <text evidence="10">The sequence shown here is derived from an EMBL/GenBank/DDBJ whole genome shotgun (WGS) entry which is preliminary data.</text>
</comment>
<proteinExistence type="inferred from homology"/>
<comment type="similarity">
    <text evidence="2">Belongs to the GerABKC lipoprotein family.</text>
</comment>
<evidence type="ECO:0000256" key="4">
    <source>
        <dbReference type="ARBA" id="ARBA00022729"/>
    </source>
</evidence>
<evidence type="ECO:0000256" key="1">
    <source>
        <dbReference type="ARBA" id="ARBA00004635"/>
    </source>
</evidence>
<comment type="subcellular location">
    <subcellularLocation>
        <location evidence="1">Membrane</location>
        <topology evidence="1">Lipid-anchor</topology>
    </subcellularLocation>
</comment>
<keyword evidence="5" id="KW-0472">Membrane</keyword>
<dbReference type="Proteomes" id="UP000661691">
    <property type="component" value="Unassembled WGS sequence"/>
</dbReference>
<dbReference type="RefSeq" id="WP_191139322.1">
    <property type="nucleotide sequence ID" value="NZ_JACXAG020000002.1"/>
</dbReference>
<dbReference type="InterPro" id="IPR038501">
    <property type="entry name" value="Spore_GerAC_C_sf"/>
</dbReference>
<dbReference type="EMBL" id="JACXAH010000001">
    <property type="protein sequence ID" value="MBD1370766.1"/>
    <property type="molecule type" value="Genomic_DNA"/>
</dbReference>
<keyword evidence="7" id="KW-0449">Lipoprotein</keyword>
<dbReference type="NCBIfam" id="TIGR02887">
    <property type="entry name" value="spore_ger_x_C"/>
    <property type="match status" value="1"/>
</dbReference>
<evidence type="ECO:0000313" key="10">
    <source>
        <dbReference type="EMBL" id="MBD1370766.1"/>
    </source>
</evidence>
<dbReference type="InterPro" id="IPR008844">
    <property type="entry name" value="Spore_GerAC-like"/>
</dbReference>
<sequence>MKYLQIMFILILLLWTTGCDDFLLIEEVDTIIVFGLDTSDKEGAFTFFEASPVFSETADKKYNIKKAVAHSAREARNILNAQATGHTVGGKIQLVILGKNLLKEKNIYPHLDVLFRDPKNEINARMLVVDGDVDQFLGADMKDKGRIGIVIPDIMRTTHRVGGTVDTLLLDYHRQMMDKRVTPSMSEMTKMEDELIVTGTALLNREGLYAQSINRRESSLLLMLQRQTNNPLSLDFRLPEDFVKAENERTEMSINIDNINYETQVNCDQENFELMIDMDIKGDITQKLFYFDMENRKQDFEKQLDKQLAEDFEKLIAKFQQDELDPAGFGRYAKAYCYPQWKKIKNDWPKDFAKSKVTIRPHIEIRDYGVQY</sequence>
<evidence type="ECO:0000256" key="3">
    <source>
        <dbReference type="ARBA" id="ARBA00022544"/>
    </source>
</evidence>
<accession>A0A926N5D8</accession>
<name>A0A926N5D8_9BACL</name>
<evidence type="ECO:0000259" key="8">
    <source>
        <dbReference type="Pfam" id="PF05504"/>
    </source>
</evidence>
<organism evidence="10 11">
    <name type="scientific">Polycladospora coralii</name>
    <dbReference type="NCBI Taxonomy" id="2771432"/>
    <lineage>
        <taxon>Bacteria</taxon>
        <taxon>Bacillati</taxon>
        <taxon>Bacillota</taxon>
        <taxon>Bacilli</taxon>
        <taxon>Bacillales</taxon>
        <taxon>Thermoactinomycetaceae</taxon>
        <taxon>Polycladospora</taxon>
    </lineage>
</organism>
<keyword evidence="6" id="KW-0564">Palmitate</keyword>
<dbReference type="AlphaFoldDB" id="A0A926N5D8"/>
<dbReference type="PANTHER" id="PTHR35789:SF1">
    <property type="entry name" value="SPORE GERMINATION PROTEIN B3"/>
    <property type="match status" value="1"/>
</dbReference>
<dbReference type="Gene3D" id="3.30.300.210">
    <property type="entry name" value="Nutrient germinant receptor protein C, domain 3"/>
    <property type="match status" value="1"/>
</dbReference>
<keyword evidence="4" id="KW-0732">Signal</keyword>
<evidence type="ECO:0000256" key="5">
    <source>
        <dbReference type="ARBA" id="ARBA00023136"/>
    </source>
</evidence>
<dbReference type="Pfam" id="PF05504">
    <property type="entry name" value="Spore_GerAC"/>
    <property type="match status" value="1"/>
</dbReference>
<dbReference type="GO" id="GO:0016020">
    <property type="term" value="C:membrane"/>
    <property type="evidence" value="ECO:0007669"/>
    <property type="project" value="UniProtKB-SubCell"/>
</dbReference>
<gene>
    <name evidence="10" type="ORF">IC620_00125</name>
</gene>
<feature type="domain" description="Spore germination protein N-terminal" evidence="9">
    <location>
        <begin position="25"/>
        <end position="188"/>
    </location>
</feature>
<protein>
    <submittedName>
        <fullName evidence="10">Ger(X)C family spore germination protein</fullName>
    </submittedName>
</protein>
<reference evidence="10" key="1">
    <citation type="submission" date="2020-09" db="EMBL/GenBank/DDBJ databases">
        <title>A novel bacterium of genus Hazenella, isolated from South China Sea.</title>
        <authorList>
            <person name="Huang H."/>
            <person name="Mo K."/>
            <person name="Hu Y."/>
        </authorList>
    </citation>
    <scope>NUCLEOTIDE SEQUENCE</scope>
    <source>
        <strain evidence="10">IB182357</strain>
    </source>
</reference>
<evidence type="ECO:0000256" key="2">
    <source>
        <dbReference type="ARBA" id="ARBA00007886"/>
    </source>
</evidence>
<evidence type="ECO:0000256" key="7">
    <source>
        <dbReference type="ARBA" id="ARBA00023288"/>
    </source>
</evidence>